<dbReference type="Gene3D" id="1.10.10.10">
    <property type="entry name" value="Winged helix-like DNA-binding domain superfamily/Winged helix DNA-binding domain"/>
    <property type="match status" value="1"/>
</dbReference>
<dbReference type="InterPro" id="IPR036388">
    <property type="entry name" value="WH-like_DNA-bd_sf"/>
</dbReference>
<keyword evidence="4" id="KW-0804">Transcription</keyword>
<dbReference type="InterPro" id="IPR005650">
    <property type="entry name" value="BlaI_family"/>
</dbReference>
<reference evidence="5 6" key="1">
    <citation type="submission" date="2020-03" db="EMBL/GenBank/DDBJ databases">
        <title>Alteromonas ponticola sp. nov., isolated from seawater.</title>
        <authorList>
            <person name="Yoon J.-H."/>
            <person name="Kim Y.-O."/>
        </authorList>
    </citation>
    <scope>NUCLEOTIDE SEQUENCE [LARGE SCALE GENOMIC DNA]</scope>
    <source>
        <strain evidence="5 6">MYP5</strain>
    </source>
</reference>
<evidence type="ECO:0000256" key="4">
    <source>
        <dbReference type="ARBA" id="ARBA00023163"/>
    </source>
</evidence>
<dbReference type="EMBL" id="JAATNW010000004">
    <property type="protein sequence ID" value="NMH60003.1"/>
    <property type="molecule type" value="Genomic_DNA"/>
</dbReference>
<dbReference type="InterPro" id="IPR036390">
    <property type="entry name" value="WH_DNA-bd_sf"/>
</dbReference>
<organism evidence="5 6">
    <name type="scientific">Alteromonas ponticola</name>
    <dbReference type="NCBI Taxonomy" id="2720613"/>
    <lineage>
        <taxon>Bacteria</taxon>
        <taxon>Pseudomonadati</taxon>
        <taxon>Pseudomonadota</taxon>
        <taxon>Gammaproteobacteria</taxon>
        <taxon>Alteromonadales</taxon>
        <taxon>Alteromonadaceae</taxon>
        <taxon>Alteromonas/Salinimonas group</taxon>
        <taxon>Alteromonas</taxon>
    </lineage>
</organism>
<dbReference type="SUPFAM" id="SSF46785">
    <property type="entry name" value="Winged helix' DNA-binding domain"/>
    <property type="match status" value="1"/>
</dbReference>
<gene>
    <name evidence="5" type="ORF">HCJ96_08245</name>
</gene>
<proteinExistence type="inferred from homology"/>
<keyword evidence="2" id="KW-0805">Transcription regulation</keyword>
<dbReference type="PIRSF" id="PIRSF019455">
    <property type="entry name" value="CopR_AtkY"/>
    <property type="match status" value="1"/>
</dbReference>
<accession>A0ABX1R0L1</accession>
<evidence type="ECO:0000313" key="5">
    <source>
        <dbReference type="EMBL" id="NMH60003.1"/>
    </source>
</evidence>
<name>A0ABX1R0L1_9ALTE</name>
<evidence type="ECO:0000313" key="6">
    <source>
        <dbReference type="Proteomes" id="UP000709336"/>
    </source>
</evidence>
<evidence type="ECO:0000256" key="1">
    <source>
        <dbReference type="ARBA" id="ARBA00011046"/>
    </source>
</evidence>
<comment type="similarity">
    <text evidence="1">Belongs to the BlaI transcriptional regulatory family.</text>
</comment>
<evidence type="ECO:0000256" key="2">
    <source>
        <dbReference type="ARBA" id="ARBA00023015"/>
    </source>
</evidence>
<keyword evidence="6" id="KW-1185">Reference proteome</keyword>
<evidence type="ECO:0000256" key="3">
    <source>
        <dbReference type="ARBA" id="ARBA00023125"/>
    </source>
</evidence>
<keyword evidence="3" id="KW-0238">DNA-binding</keyword>
<dbReference type="Proteomes" id="UP000709336">
    <property type="component" value="Unassembled WGS sequence"/>
</dbReference>
<dbReference type="RefSeq" id="WP_169210567.1">
    <property type="nucleotide sequence ID" value="NZ_JAATNW010000004.1"/>
</dbReference>
<dbReference type="Gene3D" id="1.10.4040.10">
    <property type="entry name" value="Penicillinase repressor domain"/>
    <property type="match status" value="1"/>
</dbReference>
<protein>
    <submittedName>
        <fullName evidence="5">BlaI/MecI/CopY family transcriptional regulator</fullName>
    </submittedName>
</protein>
<comment type="caution">
    <text evidence="5">The sequence shown here is derived from an EMBL/GenBank/DDBJ whole genome shotgun (WGS) entry which is preliminary data.</text>
</comment>
<dbReference type="Pfam" id="PF03965">
    <property type="entry name" value="Penicillinase_R"/>
    <property type="match status" value="1"/>
</dbReference>
<sequence length="123" mass="14256">MMEISNAELDVMQVIWRDHPASSAEIVARLDNKRWHEKTVKTFLSRLVKKGALTFEKEGRSYLYSPAISQQDYQLKESRSIISRLFNGRVSPLVAGFAKQSKLSKDDIEDLKQIIQDWEKNND</sequence>